<dbReference type="Proteomes" id="UP000320593">
    <property type="component" value="Unassembled WGS sequence"/>
</dbReference>
<accession>A0A562SLR7</accession>
<gene>
    <name evidence="2" type="ORF">JM93_03866</name>
</gene>
<evidence type="ECO:0000256" key="1">
    <source>
        <dbReference type="SAM" id="MobiDB-lite"/>
    </source>
</evidence>
<reference evidence="2 3" key="1">
    <citation type="submission" date="2019-07" db="EMBL/GenBank/DDBJ databases">
        <title>Genomic Encyclopedia of Archaeal and Bacterial Type Strains, Phase II (KMG-II): from individual species to whole genera.</title>
        <authorList>
            <person name="Goeker M."/>
        </authorList>
    </citation>
    <scope>NUCLEOTIDE SEQUENCE [LARGE SCALE GENOMIC DNA]</scope>
    <source>
        <strain evidence="2 3">ATCC BAA-252</strain>
    </source>
</reference>
<name>A0A562SLR7_9HYPH</name>
<comment type="caution">
    <text evidence="2">The sequence shown here is derived from an EMBL/GenBank/DDBJ whole genome shotgun (WGS) entry which is preliminary data.</text>
</comment>
<proteinExistence type="predicted"/>
<keyword evidence="3" id="KW-1185">Reference proteome</keyword>
<evidence type="ECO:0000313" key="2">
    <source>
        <dbReference type="EMBL" id="TWI81904.1"/>
    </source>
</evidence>
<feature type="compositionally biased region" description="Basic and acidic residues" evidence="1">
    <location>
        <begin position="25"/>
        <end position="34"/>
    </location>
</feature>
<dbReference type="EMBL" id="VLLF01000010">
    <property type="protein sequence ID" value="TWI81904.1"/>
    <property type="molecule type" value="Genomic_DNA"/>
</dbReference>
<dbReference type="RefSeq" id="WP_145346537.1">
    <property type="nucleotide sequence ID" value="NZ_SMLY01000072.1"/>
</dbReference>
<feature type="region of interest" description="Disordered" evidence="1">
    <location>
        <begin position="1"/>
        <end position="34"/>
    </location>
</feature>
<organism evidence="2 3">
    <name type="scientific">Roseibium hamelinense</name>
    <dbReference type="NCBI Taxonomy" id="150831"/>
    <lineage>
        <taxon>Bacteria</taxon>
        <taxon>Pseudomonadati</taxon>
        <taxon>Pseudomonadota</taxon>
        <taxon>Alphaproteobacteria</taxon>
        <taxon>Hyphomicrobiales</taxon>
        <taxon>Stappiaceae</taxon>
        <taxon>Roseibium</taxon>
    </lineage>
</organism>
<evidence type="ECO:0000313" key="3">
    <source>
        <dbReference type="Proteomes" id="UP000320593"/>
    </source>
</evidence>
<sequence length="440" mass="50831">MKKFDTDQSLQRTDGSNSFSPRNRSLAETRAKAKDGNVQRIIGKSNTFPDWFKQHIQNDMSWILERPFLKTELKAFKRMLNALSKTNSTECKDLHRRLYENTKSISDRSPLCPIWRHENECELLVTARSRYLFPRVRNELYLVTVIFDFAHNLSQLEDALSKAHQNLKAVVSAMTKKRRGVVMFGTFEPDLVSPQQLHQEPSKAKMVRDFGVQITDSGGWILTGHFVVRAPHVETFQMILNAYFPSFGWERVQIKRIRDRGALEANIMDMLGYAGKYPEPLFNAPSKGPRRDDADRQISALRAAFTGPEFAADRVDASSFNINAAICQWALFIDRMGAKGIHFSVESAYAQKWYSESEMDYIRALDLDICNKRGHRIEMHRDTGPFSSRRPKLKHGRYRLLKSRPMIFDNEWVMETSCTGINLDTEYHDIDSWMIVSTSQ</sequence>
<protein>
    <submittedName>
        <fullName evidence="2">Uncharacterized protein</fullName>
    </submittedName>
</protein>
<dbReference type="OrthoDB" id="7849563at2"/>
<feature type="compositionally biased region" description="Polar residues" evidence="1">
    <location>
        <begin position="7"/>
        <end position="23"/>
    </location>
</feature>
<dbReference type="AlphaFoldDB" id="A0A562SLR7"/>